<keyword evidence="3" id="KW-0326">Glycosidase</keyword>
<comment type="caution">
    <text evidence="3">The sequence shown here is derived from an EMBL/GenBank/DDBJ whole genome shotgun (WGS) entry which is preliminary data.</text>
</comment>
<dbReference type="SUPFAM" id="SSF52317">
    <property type="entry name" value="Class I glutamine amidotransferase-like"/>
    <property type="match status" value="1"/>
</dbReference>
<dbReference type="GO" id="GO:0005737">
    <property type="term" value="C:cytoplasm"/>
    <property type="evidence" value="ECO:0007669"/>
    <property type="project" value="UniProtKB-ARBA"/>
</dbReference>
<evidence type="ECO:0000313" key="3">
    <source>
        <dbReference type="EMBL" id="PJE80410.1"/>
    </source>
</evidence>
<dbReference type="InterPro" id="IPR050325">
    <property type="entry name" value="Prot/Nucl_acid_deglycase"/>
</dbReference>
<dbReference type="PANTHER" id="PTHR48094:SF12">
    <property type="entry name" value="PARKINSON DISEASE PROTEIN 7 HOMOLOG"/>
    <property type="match status" value="1"/>
</dbReference>
<dbReference type="AlphaFoldDB" id="A0A2H9TAZ2"/>
<keyword evidence="3" id="KW-0645">Protease</keyword>
<evidence type="ECO:0000259" key="2">
    <source>
        <dbReference type="Pfam" id="PF01965"/>
    </source>
</evidence>
<dbReference type="Gene3D" id="3.40.50.880">
    <property type="match status" value="1"/>
</dbReference>
<dbReference type="GO" id="GO:0008233">
    <property type="term" value="F:peptidase activity"/>
    <property type="evidence" value="ECO:0007669"/>
    <property type="project" value="UniProtKB-KW"/>
</dbReference>
<dbReference type="PANTHER" id="PTHR48094">
    <property type="entry name" value="PROTEIN/NUCLEIC ACID DEGLYCASE DJ-1-RELATED"/>
    <property type="match status" value="1"/>
</dbReference>
<dbReference type="GO" id="GO:1903189">
    <property type="term" value="P:glyoxal metabolic process"/>
    <property type="evidence" value="ECO:0007669"/>
    <property type="project" value="TreeGrafter"/>
</dbReference>
<accession>A0A2H9TAZ2</accession>
<organism evidence="3">
    <name type="scientific">invertebrate metagenome</name>
    <dbReference type="NCBI Taxonomy" id="1711999"/>
    <lineage>
        <taxon>unclassified sequences</taxon>
        <taxon>metagenomes</taxon>
        <taxon>organismal metagenomes</taxon>
    </lineage>
</organism>
<dbReference type="GO" id="GO:0016798">
    <property type="term" value="F:hydrolase activity, acting on glycosyl bonds"/>
    <property type="evidence" value="ECO:0007669"/>
    <property type="project" value="UniProtKB-KW"/>
</dbReference>
<name>A0A2H9TAZ2_9ZZZZ</name>
<feature type="domain" description="DJ-1/PfpI" evidence="2">
    <location>
        <begin position="3"/>
        <end position="170"/>
    </location>
</feature>
<dbReference type="FunFam" id="3.40.50.880:FF:000015">
    <property type="entry name" value="Protein DJ-1 homolog C"/>
    <property type="match status" value="1"/>
</dbReference>
<dbReference type="InterPro" id="IPR002818">
    <property type="entry name" value="DJ-1/PfpI"/>
</dbReference>
<dbReference type="Pfam" id="PF01965">
    <property type="entry name" value="DJ-1_PfpI"/>
    <property type="match status" value="1"/>
</dbReference>
<dbReference type="InterPro" id="IPR006287">
    <property type="entry name" value="DJ-1"/>
</dbReference>
<dbReference type="GO" id="GO:0006508">
    <property type="term" value="P:proteolysis"/>
    <property type="evidence" value="ECO:0007669"/>
    <property type="project" value="UniProtKB-KW"/>
</dbReference>
<dbReference type="EMBL" id="NSIT01000018">
    <property type="protein sequence ID" value="PJE80410.1"/>
    <property type="molecule type" value="Genomic_DNA"/>
</dbReference>
<protein>
    <submittedName>
        <fullName evidence="3">Putative cysteine protease YraA</fullName>
        <ecNumber evidence="3">3.2.-.-</ecNumber>
    </submittedName>
</protein>
<dbReference type="NCBIfam" id="TIGR01383">
    <property type="entry name" value="not_thiJ"/>
    <property type="match status" value="1"/>
</dbReference>
<dbReference type="EC" id="3.2.-.-" evidence="3"/>
<dbReference type="InterPro" id="IPR029062">
    <property type="entry name" value="Class_I_gatase-like"/>
</dbReference>
<evidence type="ECO:0000256" key="1">
    <source>
        <dbReference type="ARBA" id="ARBA00022737"/>
    </source>
</evidence>
<sequence>MSAKVLVPVADGCEEIEAITIVDTLRRAGASVTIASCQKNEQLNITGSHDIRFQADCPILACYNQIYHLIVLPGGVSGAKCLKDTKPLIDMLITQKNTRRWYAAICASPAIVLSPNGLLDNVRATCYPSMIDKLDTANARLSELIVIDEKKKVITAQGPGNALAFSLELINILYGNNSFRPIAKQMVADWAL</sequence>
<keyword evidence="3" id="KW-0378">Hydrolase</keyword>
<keyword evidence="1" id="KW-0677">Repeat</keyword>
<proteinExistence type="predicted"/>
<reference evidence="3" key="1">
    <citation type="journal article" date="2017" name="Appl. Environ. Microbiol.">
        <title>Molecular characterization of an Endozoicomonas-like organism causing infection in king scallop Pecten maximus L.</title>
        <authorList>
            <person name="Cano I."/>
            <person name="van Aerle R."/>
            <person name="Ross S."/>
            <person name="Verner-Jeffreys D.W."/>
            <person name="Paley R.K."/>
            <person name="Rimmer G."/>
            <person name="Ryder D."/>
            <person name="Hooper P."/>
            <person name="Stone D."/>
            <person name="Feist S.W."/>
        </authorList>
    </citation>
    <scope>NUCLEOTIDE SEQUENCE</scope>
</reference>
<gene>
    <name evidence="3" type="primary">yraA</name>
    <name evidence="3" type="ORF">CI610_00593</name>
</gene>
<dbReference type="CDD" id="cd03135">
    <property type="entry name" value="GATase1_DJ-1"/>
    <property type="match status" value="1"/>
</dbReference>